<keyword evidence="8 12" id="KW-1133">Transmembrane helix</keyword>
<evidence type="ECO:0000256" key="10">
    <source>
        <dbReference type="ARBA" id="ARBA00023136"/>
    </source>
</evidence>
<dbReference type="EC" id="2.7.13.3" evidence="3"/>
<sequence length="509" mass="54866">MAKPQARLHLTGRLSWQLLVVFLALLGSALVLVSAFATISLRAFLTSETDKTLSSSGQIVASQTVDALIQGTSDALLPSDFYLYITDDFGTSVEEVHPSIERRFGKPADALALASTHVDQPRTVSGTLKGTEWRIISVPLTSTGHQSRIVGNVVIGLPLDQVERTVTNLKQVLTLFVLAIMAIGALVSVVLVRRSLRALRTISHVSSDVRQGNFSARVPPMKPDTEVGELGESVNAMLDEIETLFEAQTASEQRMRRFVSDASHELRTPLATVRGYAELYRMGGVPAEQIPQAFTRIESESGRMANLVEDLLKLARLDERSEIKPKPVDLAAVALNTMSDFLARCPERTANVTNLSGEEVESVVVMGNQDGVTQLLTNLLGNVNTHTDPHVPVEIAVGIDPDSRSTAIVEVRDHGPGIPEKDRAHVFERFYKANSSRSRVTGEGSGLGLAIVASIMAAHHGSASVHETPGGGLTVRLRFPLLDVTNRETDQGSHSSDQASSQSDAAHGQ</sequence>
<dbReference type="SUPFAM" id="SSF55874">
    <property type="entry name" value="ATPase domain of HSP90 chaperone/DNA topoisomerase II/histidine kinase"/>
    <property type="match status" value="1"/>
</dbReference>
<keyword evidence="5" id="KW-0808">Transferase</keyword>
<dbReference type="Gene3D" id="3.30.565.10">
    <property type="entry name" value="Histidine kinase-like ATPase, C-terminal domain"/>
    <property type="match status" value="1"/>
</dbReference>
<accession>D7BKY4</accession>
<dbReference type="GO" id="GO:0005886">
    <property type="term" value="C:plasma membrane"/>
    <property type="evidence" value="ECO:0007669"/>
    <property type="project" value="UniProtKB-SubCell"/>
</dbReference>
<dbReference type="STRING" id="644284.Arch_1627"/>
<keyword evidence="10 12" id="KW-0472">Membrane</keyword>
<evidence type="ECO:0000313" key="15">
    <source>
        <dbReference type="EMBL" id="ADH93314.1"/>
    </source>
</evidence>
<dbReference type="RefSeq" id="WP_013170802.1">
    <property type="nucleotide sequence ID" value="NC_014218.1"/>
</dbReference>
<evidence type="ECO:0000256" key="3">
    <source>
        <dbReference type="ARBA" id="ARBA00012438"/>
    </source>
</evidence>
<dbReference type="Gene3D" id="1.10.287.130">
    <property type="match status" value="1"/>
</dbReference>
<dbReference type="InterPro" id="IPR003660">
    <property type="entry name" value="HAMP_dom"/>
</dbReference>
<dbReference type="OrthoDB" id="9786919at2"/>
<dbReference type="Pfam" id="PF00512">
    <property type="entry name" value="HisKA"/>
    <property type="match status" value="1"/>
</dbReference>
<evidence type="ECO:0000259" key="14">
    <source>
        <dbReference type="PROSITE" id="PS50885"/>
    </source>
</evidence>
<dbReference type="Pfam" id="PF02518">
    <property type="entry name" value="HATPase_c"/>
    <property type="match status" value="1"/>
</dbReference>
<evidence type="ECO:0000313" key="16">
    <source>
        <dbReference type="Proteomes" id="UP000000376"/>
    </source>
</evidence>
<dbReference type="AlphaFoldDB" id="D7BKY4"/>
<dbReference type="Proteomes" id="UP000000376">
    <property type="component" value="Chromosome"/>
</dbReference>
<keyword evidence="7 15" id="KW-0418">Kinase</keyword>
<dbReference type="CDD" id="cd00075">
    <property type="entry name" value="HATPase"/>
    <property type="match status" value="1"/>
</dbReference>
<dbReference type="CDD" id="cd06225">
    <property type="entry name" value="HAMP"/>
    <property type="match status" value="1"/>
</dbReference>
<evidence type="ECO:0000256" key="1">
    <source>
        <dbReference type="ARBA" id="ARBA00000085"/>
    </source>
</evidence>
<dbReference type="eggNOG" id="COG2770">
    <property type="taxonomic scope" value="Bacteria"/>
</dbReference>
<dbReference type="eggNOG" id="COG2205">
    <property type="taxonomic scope" value="Bacteria"/>
</dbReference>
<dbReference type="Gene3D" id="6.10.340.10">
    <property type="match status" value="1"/>
</dbReference>
<protein>
    <recommendedName>
        <fullName evidence="3">histidine kinase</fullName>
        <ecNumber evidence="3">2.7.13.3</ecNumber>
    </recommendedName>
</protein>
<keyword evidence="16" id="KW-1185">Reference proteome</keyword>
<dbReference type="CDD" id="cd00082">
    <property type="entry name" value="HisKA"/>
    <property type="match status" value="1"/>
</dbReference>
<dbReference type="InterPro" id="IPR050428">
    <property type="entry name" value="TCS_sensor_his_kinase"/>
</dbReference>
<feature type="compositionally biased region" description="Low complexity" evidence="11">
    <location>
        <begin position="492"/>
        <end position="509"/>
    </location>
</feature>
<keyword evidence="9" id="KW-0902">Two-component regulatory system</keyword>
<dbReference type="PANTHER" id="PTHR45436:SF5">
    <property type="entry name" value="SENSOR HISTIDINE KINASE TRCS"/>
    <property type="match status" value="1"/>
</dbReference>
<comment type="catalytic activity">
    <reaction evidence="1">
        <text>ATP + protein L-histidine = ADP + protein N-phospho-L-histidine.</text>
        <dbReference type="EC" id="2.7.13.3"/>
    </reaction>
</comment>
<dbReference type="SUPFAM" id="SSF47384">
    <property type="entry name" value="Homodimeric domain of signal transducing histidine kinase"/>
    <property type="match status" value="1"/>
</dbReference>
<dbReference type="GO" id="GO:0000155">
    <property type="term" value="F:phosphorelay sensor kinase activity"/>
    <property type="evidence" value="ECO:0007669"/>
    <property type="project" value="InterPro"/>
</dbReference>
<evidence type="ECO:0000259" key="13">
    <source>
        <dbReference type="PROSITE" id="PS50109"/>
    </source>
</evidence>
<feature type="region of interest" description="Disordered" evidence="11">
    <location>
        <begin position="487"/>
        <end position="509"/>
    </location>
</feature>
<keyword evidence="4" id="KW-0597">Phosphoprotein</keyword>
<evidence type="ECO:0000256" key="12">
    <source>
        <dbReference type="SAM" id="Phobius"/>
    </source>
</evidence>
<dbReference type="InterPro" id="IPR003594">
    <property type="entry name" value="HATPase_dom"/>
</dbReference>
<evidence type="ECO:0000256" key="9">
    <source>
        <dbReference type="ARBA" id="ARBA00023012"/>
    </source>
</evidence>
<dbReference type="SMART" id="SM00304">
    <property type="entry name" value="HAMP"/>
    <property type="match status" value="1"/>
</dbReference>
<dbReference type="SMART" id="SM00387">
    <property type="entry name" value="HATPase_c"/>
    <property type="match status" value="1"/>
</dbReference>
<evidence type="ECO:0000256" key="2">
    <source>
        <dbReference type="ARBA" id="ARBA00004236"/>
    </source>
</evidence>
<evidence type="ECO:0000256" key="8">
    <source>
        <dbReference type="ARBA" id="ARBA00022989"/>
    </source>
</evidence>
<name>D7BKY4_ARCHD</name>
<dbReference type="SUPFAM" id="SSF158472">
    <property type="entry name" value="HAMP domain-like"/>
    <property type="match status" value="1"/>
</dbReference>
<dbReference type="PROSITE" id="PS50885">
    <property type="entry name" value="HAMP"/>
    <property type="match status" value="1"/>
</dbReference>
<feature type="transmembrane region" description="Helical" evidence="12">
    <location>
        <begin position="172"/>
        <end position="192"/>
    </location>
</feature>
<dbReference type="KEGG" id="ahe:Arch_1627"/>
<dbReference type="Pfam" id="PF00672">
    <property type="entry name" value="HAMP"/>
    <property type="match status" value="1"/>
</dbReference>
<dbReference type="PANTHER" id="PTHR45436">
    <property type="entry name" value="SENSOR HISTIDINE KINASE YKOH"/>
    <property type="match status" value="1"/>
</dbReference>
<evidence type="ECO:0000256" key="11">
    <source>
        <dbReference type="SAM" id="MobiDB-lite"/>
    </source>
</evidence>
<dbReference type="InterPro" id="IPR036097">
    <property type="entry name" value="HisK_dim/P_sf"/>
</dbReference>
<proteinExistence type="predicted"/>
<dbReference type="FunFam" id="1.10.287.130:FF:000001">
    <property type="entry name" value="Two-component sensor histidine kinase"/>
    <property type="match status" value="1"/>
</dbReference>
<dbReference type="HOGENOM" id="CLU_000445_89_6_11"/>
<evidence type="ECO:0000256" key="5">
    <source>
        <dbReference type="ARBA" id="ARBA00022679"/>
    </source>
</evidence>
<feature type="domain" description="HAMP" evidence="14">
    <location>
        <begin position="193"/>
        <end position="246"/>
    </location>
</feature>
<dbReference type="PRINTS" id="PR00344">
    <property type="entry name" value="BCTRLSENSOR"/>
</dbReference>
<organism evidence="15 16">
    <name type="scientific">Arcanobacterium haemolyticum (strain ATCC 9345 / DSM 20595 / CCM 5947 / CCUG 17215 / LMG 16163 / NBRC 15585 / NCTC 8452 / 11018)</name>
    <dbReference type="NCBI Taxonomy" id="644284"/>
    <lineage>
        <taxon>Bacteria</taxon>
        <taxon>Bacillati</taxon>
        <taxon>Actinomycetota</taxon>
        <taxon>Actinomycetes</taxon>
        <taxon>Actinomycetales</taxon>
        <taxon>Actinomycetaceae</taxon>
        <taxon>Arcanobacterium</taxon>
    </lineage>
</organism>
<evidence type="ECO:0000256" key="4">
    <source>
        <dbReference type="ARBA" id="ARBA00022553"/>
    </source>
</evidence>
<dbReference type="InterPro" id="IPR005467">
    <property type="entry name" value="His_kinase_dom"/>
</dbReference>
<dbReference type="EMBL" id="CP002045">
    <property type="protein sequence ID" value="ADH93314.1"/>
    <property type="molecule type" value="Genomic_DNA"/>
</dbReference>
<dbReference type="InterPro" id="IPR004358">
    <property type="entry name" value="Sig_transdc_His_kin-like_C"/>
</dbReference>
<evidence type="ECO:0000256" key="7">
    <source>
        <dbReference type="ARBA" id="ARBA00022777"/>
    </source>
</evidence>
<dbReference type="PROSITE" id="PS50109">
    <property type="entry name" value="HIS_KIN"/>
    <property type="match status" value="1"/>
</dbReference>
<gene>
    <name evidence="15" type="ordered locus">Arch_1627</name>
</gene>
<dbReference type="InterPro" id="IPR003661">
    <property type="entry name" value="HisK_dim/P_dom"/>
</dbReference>
<reference evidence="15 16" key="1">
    <citation type="journal article" date="2010" name="Stand. Genomic Sci.">
        <title>Complete genome sequence of Arcanobacterium haemolyticum type strain (11018).</title>
        <authorList>
            <person name="Yasawong M."/>
            <person name="Teshima H."/>
            <person name="Lapidus A."/>
            <person name="Nolan M."/>
            <person name="Lucas S."/>
            <person name="Glavina Del Rio T."/>
            <person name="Tice H."/>
            <person name="Cheng J."/>
            <person name="Bruce D."/>
            <person name="Detter C."/>
            <person name="Tapia R."/>
            <person name="Han C."/>
            <person name="Goodwin L."/>
            <person name="Pitluck S."/>
            <person name="Liolios K."/>
            <person name="Ivanova N."/>
            <person name="Mavromatis K."/>
            <person name="Mikhailova N."/>
            <person name="Pati A."/>
            <person name="Chen A."/>
            <person name="Palaniappan K."/>
            <person name="Land M."/>
            <person name="Hauser L."/>
            <person name="Chang Y."/>
            <person name="Jeffries C."/>
            <person name="Rohde M."/>
            <person name="Sikorski J."/>
            <person name="Pukall R."/>
            <person name="Goker M."/>
            <person name="Woyke T."/>
            <person name="Bristow J."/>
            <person name="Eisen J."/>
            <person name="Markowitz V."/>
            <person name="Hugenholtz P."/>
            <person name="Kyrpides N."/>
            <person name="Klenk H."/>
        </authorList>
    </citation>
    <scope>NUCLEOTIDE SEQUENCE [LARGE SCALE GENOMIC DNA]</scope>
    <source>
        <strain evidence="16">ATCC 9345 / DSM 20595 / CCUG 17215 / LMG 16163 / NBRC 15585 / NCTC 8452 / 11018</strain>
    </source>
</reference>
<comment type="subcellular location">
    <subcellularLocation>
        <location evidence="2">Cell membrane</location>
    </subcellularLocation>
</comment>
<dbReference type="SMART" id="SM00388">
    <property type="entry name" value="HisKA"/>
    <property type="match status" value="1"/>
</dbReference>
<keyword evidence="6 12" id="KW-0812">Transmembrane</keyword>
<feature type="domain" description="Histidine kinase" evidence="13">
    <location>
        <begin position="261"/>
        <end position="483"/>
    </location>
</feature>
<dbReference type="InterPro" id="IPR036890">
    <property type="entry name" value="HATPase_C_sf"/>
</dbReference>
<evidence type="ECO:0000256" key="6">
    <source>
        <dbReference type="ARBA" id="ARBA00022692"/>
    </source>
</evidence>